<dbReference type="RefSeq" id="XP_017025251.1">
    <property type="nucleotide sequence ID" value="XM_017169762.3"/>
</dbReference>
<feature type="transmembrane region" description="Helical" evidence="1">
    <location>
        <begin position="39"/>
        <end position="57"/>
    </location>
</feature>
<proteinExistence type="predicted"/>
<evidence type="ECO:0000313" key="2">
    <source>
        <dbReference type="Proteomes" id="UP001652661"/>
    </source>
</evidence>
<feature type="transmembrane region" description="Helical" evidence="1">
    <location>
        <begin position="9"/>
        <end position="27"/>
    </location>
</feature>
<keyword evidence="1" id="KW-1133">Transmembrane helix</keyword>
<reference evidence="2" key="1">
    <citation type="submission" date="2025-05" db="UniProtKB">
        <authorList>
            <consortium name="RefSeq"/>
        </authorList>
    </citation>
    <scope>NUCLEOTIDE SEQUENCE [LARGE SCALE GENOMIC DNA]</scope>
    <source>
        <strain evidence="2">14028-0561.14</strain>
    </source>
</reference>
<dbReference type="OrthoDB" id="7834397at2759"/>
<sequence>MWKLDSKDGIICSGFLSIGFAIIYLIVGDWQWTSYGFGIHVAALQIMGSIVLIVGAIKEKHRFFVPWMITTASFLYLMVYAGIILLANDGWIIVLIMVIPITAYLGLALYAVQKAFSRMRQDVPPAYWELPPKATVINPI</sequence>
<dbReference type="Proteomes" id="UP001652661">
    <property type="component" value="Chromosome 2R"/>
</dbReference>
<dbReference type="GeneID" id="108076762"/>
<protein>
    <submittedName>
        <fullName evidence="3">Uncharacterized protein</fullName>
    </submittedName>
</protein>
<evidence type="ECO:0000256" key="1">
    <source>
        <dbReference type="SAM" id="Phobius"/>
    </source>
</evidence>
<keyword evidence="1" id="KW-0812">Transmembrane</keyword>
<accession>A0A6P4IQY6</accession>
<gene>
    <name evidence="3" type="primary">LOC108076762</name>
</gene>
<evidence type="ECO:0000313" key="3">
    <source>
        <dbReference type="RefSeq" id="XP_017025251.1"/>
    </source>
</evidence>
<keyword evidence="1" id="KW-0472">Membrane</keyword>
<name>A0A6P4IQY6_DROKI</name>
<reference evidence="3" key="2">
    <citation type="submission" date="2025-08" db="UniProtKB">
        <authorList>
            <consortium name="RefSeq"/>
        </authorList>
    </citation>
    <scope>IDENTIFICATION</scope>
    <source>
        <strain evidence="3">14028-0561.14</strain>
        <tissue evidence="3">Whole fly</tissue>
    </source>
</reference>
<organism evidence="2 3">
    <name type="scientific">Drosophila kikkawai</name>
    <name type="common">Fruit fly</name>
    <dbReference type="NCBI Taxonomy" id="30033"/>
    <lineage>
        <taxon>Eukaryota</taxon>
        <taxon>Metazoa</taxon>
        <taxon>Ecdysozoa</taxon>
        <taxon>Arthropoda</taxon>
        <taxon>Hexapoda</taxon>
        <taxon>Insecta</taxon>
        <taxon>Pterygota</taxon>
        <taxon>Neoptera</taxon>
        <taxon>Endopterygota</taxon>
        <taxon>Diptera</taxon>
        <taxon>Brachycera</taxon>
        <taxon>Muscomorpha</taxon>
        <taxon>Ephydroidea</taxon>
        <taxon>Drosophilidae</taxon>
        <taxon>Drosophila</taxon>
        <taxon>Sophophora</taxon>
    </lineage>
</organism>
<feature type="transmembrane region" description="Helical" evidence="1">
    <location>
        <begin position="64"/>
        <end position="85"/>
    </location>
</feature>
<dbReference type="AlphaFoldDB" id="A0A6P4IQY6"/>
<feature type="transmembrane region" description="Helical" evidence="1">
    <location>
        <begin position="91"/>
        <end position="112"/>
    </location>
</feature>
<keyword evidence="2" id="KW-1185">Reference proteome</keyword>